<evidence type="ECO:0000256" key="2">
    <source>
        <dbReference type="ARBA" id="ARBA00022692"/>
    </source>
</evidence>
<comment type="subcellular location">
    <subcellularLocation>
        <location evidence="1">Membrane</location>
        <topology evidence="1">Single-pass membrane protein</topology>
    </subcellularLocation>
</comment>
<dbReference type="EMBL" id="JAAMPI010000594">
    <property type="protein sequence ID" value="KAF4630062.1"/>
    <property type="molecule type" value="Genomic_DNA"/>
</dbReference>
<evidence type="ECO:0000256" key="1">
    <source>
        <dbReference type="ARBA" id="ARBA00004167"/>
    </source>
</evidence>
<feature type="compositionally biased region" description="Polar residues" evidence="5">
    <location>
        <begin position="448"/>
        <end position="463"/>
    </location>
</feature>
<evidence type="ECO:0000256" key="5">
    <source>
        <dbReference type="SAM" id="MobiDB-lite"/>
    </source>
</evidence>
<evidence type="ECO:0000313" key="8">
    <source>
        <dbReference type="Proteomes" id="UP000566819"/>
    </source>
</evidence>
<accession>A0A8H4RHB2</accession>
<dbReference type="PANTHER" id="PTHR15549">
    <property type="entry name" value="PAIRED IMMUNOGLOBULIN-LIKE TYPE 2 RECEPTOR"/>
    <property type="match status" value="1"/>
</dbReference>
<proteinExistence type="predicted"/>
<dbReference type="InterPro" id="IPR051694">
    <property type="entry name" value="Immunoregulatory_rcpt-like"/>
</dbReference>
<evidence type="ECO:0000256" key="6">
    <source>
        <dbReference type="SAM" id="Phobius"/>
    </source>
</evidence>
<feature type="compositionally biased region" description="Basic and acidic residues" evidence="5">
    <location>
        <begin position="484"/>
        <end position="500"/>
    </location>
</feature>
<comment type="caution">
    <text evidence="7">The sequence shown here is derived from an EMBL/GenBank/DDBJ whole genome shotgun (WGS) entry which is preliminary data.</text>
</comment>
<protein>
    <submittedName>
        <fullName evidence="7">Uncharacterized protein</fullName>
    </submittedName>
</protein>
<feature type="compositionally biased region" description="Low complexity" evidence="5">
    <location>
        <begin position="186"/>
        <end position="215"/>
    </location>
</feature>
<organism evidence="7 8">
    <name type="scientific">Cudoniella acicularis</name>
    <dbReference type="NCBI Taxonomy" id="354080"/>
    <lineage>
        <taxon>Eukaryota</taxon>
        <taxon>Fungi</taxon>
        <taxon>Dikarya</taxon>
        <taxon>Ascomycota</taxon>
        <taxon>Pezizomycotina</taxon>
        <taxon>Leotiomycetes</taxon>
        <taxon>Helotiales</taxon>
        <taxon>Tricladiaceae</taxon>
        <taxon>Cudoniella</taxon>
    </lineage>
</organism>
<reference evidence="7 8" key="1">
    <citation type="submission" date="2020-03" db="EMBL/GenBank/DDBJ databases">
        <title>Draft Genome Sequence of Cudoniella acicularis.</title>
        <authorList>
            <person name="Buettner E."/>
            <person name="Kellner H."/>
        </authorList>
    </citation>
    <scope>NUCLEOTIDE SEQUENCE [LARGE SCALE GENOMIC DNA]</scope>
    <source>
        <strain evidence="7 8">DSM 108380</strain>
    </source>
</reference>
<feature type="transmembrane region" description="Helical" evidence="6">
    <location>
        <begin position="234"/>
        <end position="254"/>
    </location>
</feature>
<dbReference type="Proteomes" id="UP000566819">
    <property type="component" value="Unassembled WGS sequence"/>
</dbReference>
<dbReference type="GO" id="GO:0016020">
    <property type="term" value="C:membrane"/>
    <property type="evidence" value="ECO:0007669"/>
    <property type="project" value="UniProtKB-SubCell"/>
</dbReference>
<keyword evidence="3 6" id="KW-1133">Transmembrane helix</keyword>
<keyword evidence="2 6" id="KW-0812">Transmembrane</keyword>
<dbReference type="AlphaFoldDB" id="A0A8H4RHB2"/>
<feature type="region of interest" description="Disordered" evidence="5">
    <location>
        <begin position="363"/>
        <end position="525"/>
    </location>
</feature>
<evidence type="ECO:0000313" key="7">
    <source>
        <dbReference type="EMBL" id="KAF4630062.1"/>
    </source>
</evidence>
<feature type="compositionally biased region" description="Basic and acidic residues" evidence="5">
    <location>
        <begin position="363"/>
        <end position="373"/>
    </location>
</feature>
<sequence>MTTTRPAEVNNGITTSWIAFTTPGLSAAPECSSQLYRVPGSSNINAFDPEYAQLIPNAVQCLPTEVVQVDLQPTTDLSTRLSLGPFNCPSMFSTAATASVNSISTIVACCPSYRDDNKCISTVSVGQSLVIQSLSGGVVPREDSGITITGVGVTGYVFADDQISSTPITTTITPIIFYPSASAGTATSTPATSTPSTLPSANAVNAQPTQTATPTSTPPPISNNSSGLSVGAKVGITLSVVFAVIAAVVLMAGFHMKRRHHKQLLGTPEEGGITQTRRKPSLIQIARKRATPGSEAPEIHHSMAVTALSPNFLGTGETPGHPGKRLPIDSIIMDPGPHEMEVPPIIELDAGTVDGPTEKELEAAADQREKEIRQTPTPDILRRDQEIPQTPLPAYRETRHQASTSEIIRGDQQNTSRPETPQRSNNNRQQQTPTPETPPPRPSSRQTINTNRGIIRQTSTPDFSTRARRTPTPDTIRRVQFRPQYERDLSETRRGRDVRLDVPGGAISPLSTGERSFLDLSDLED</sequence>
<dbReference type="OrthoDB" id="4497263at2759"/>
<gene>
    <name evidence="7" type="ORF">G7Y89_g8084</name>
</gene>
<feature type="compositionally biased region" description="Polar residues" evidence="5">
    <location>
        <begin position="401"/>
        <end position="419"/>
    </location>
</feature>
<feature type="compositionally biased region" description="Low complexity" evidence="5">
    <location>
        <begin position="421"/>
        <end position="434"/>
    </location>
</feature>
<name>A0A8H4RHB2_9HELO</name>
<feature type="region of interest" description="Disordered" evidence="5">
    <location>
        <begin position="186"/>
        <end position="224"/>
    </location>
</feature>
<evidence type="ECO:0000256" key="4">
    <source>
        <dbReference type="ARBA" id="ARBA00023136"/>
    </source>
</evidence>
<keyword evidence="4 6" id="KW-0472">Membrane</keyword>
<dbReference type="PANTHER" id="PTHR15549:SF30">
    <property type="entry name" value="MID2 DOMAIN-CONTAINING PROTEIN"/>
    <property type="match status" value="1"/>
</dbReference>
<dbReference type="GO" id="GO:0071944">
    <property type="term" value="C:cell periphery"/>
    <property type="evidence" value="ECO:0007669"/>
    <property type="project" value="UniProtKB-ARBA"/>
</dbReference>
<keyword evidence="8" id="KW-1185">Reference proteome</keyword>
<evidence type="ECO:0000256" key="3">
    <source>
        <dbReference type="ARBA" id="ARBA00022989"/>
    </source>
</evidence>